<keyword evidence="6 12" id="KW-0812">Transmembrane</keyword>
<dbReference type="Proteomes" id="UP001234178">
    <property type="component" value="Unassembled WGS sequence"/>
</dbReference>
<gene>
    <name evidence="15" type="ORF">OUZ56_014327</name>
</gene>
<evidence type="ECO:0000256" key="12">
    <source>
        <dbReference type="RuleBase" id="RU003832"/>
    </source>
</evidence>
<feature type="domain" description="Fucosyltransferase N-terminal" evidence="14">
    <location>
        <begin position="10"/>
        <end position="91"/>
    </location>
</feature>
<keyword evidence="11" id="KW-0325">Glycoprotein</keyword>
<dbReference type="InterPro" id="IPR038577">
    <property type="entry name" value="GT10-like_C_sf"/>
</dbReference>
<evidence type="ECO:0000256" key="5">
    <source>
        <dbReference type="ARBA" id="ARBA00022679"/>
    </source>
</evidence>
<dbReference type="PANTHER" id="PTHR48438">
    <property type="entry name" value="ALPHA-(1,3)-FUCOSYLTRANSFERASE C-RELATED"/>
    <property type="match status" value="1"/>
</dbReference>
<evidence type="ECO:0000256" key="7">
    <source>
        <dbReference type="ARBA" id="ARBA00022968"/>
    </source>
</evidence>
<feature type="domain" description="Fucosyltransferase C-terminal" evidence="13">
    <location>
        <begin position="152"/>
        <end position="319"/>
    </location>
</feature>
<evidence type="ECO:0000256" key="4">
    <source>
        <dbReference type="ARBA" id="ARBA00022676"/>
    </source>
</evidence>
<accession>A0ABR0AJE4</accession>
<dbReference type="InterPro" id="IPR055270">
    <property type="entry name" value="Glyco_tran_10_C"/>
</dbReference>
<protein>
    <recommendedName>
        <fullName evidence="12">Fucosyltransferase</fullName>
        <ecNumber evidence="12">2.4.1.-</ecNumber>
    </recommendedName>
</protein>
<proteinExistence type="inferred from homology"/>
<comment type="pathway">
    <text evidence="2">Protein modification; protein glycosylation.</text>
</comment>
<evidence type="ECO:0000256" key="9">
    <source>
        <dbReference type="ARBA" id="ARBA00023034"/>
    </source>
</evidence>
<dbReference type="SUPFAM" id="SSF53756">
    <property type="entry name" value="UDP-Glycosyltransferase/glycogen phosphorylase"/>
    <property type="match status" value="1"/>
</dbReference>
<keyword evidence="5 12" id="KW-0808">Transferase</keyword>
<dbReference type="InterPro" id="IPR001503">
    <property type="entry name" value="Glyco_trans_10"/>
</dbReference>
<evidence type="ECO:0000313" key="16">
    <source>
        <dbReference type="Proteomes" id="UP001234178"/>
    </source>
</evidence>
<dbReference type="EC" id="2.4.1.-" evidence="12"/>
<keyword evidence="4 12" id="KW-0328">Glycosyltransferase</keyword>
<sequence length="403" mass="46760">MADEPLVKGQCPVKSCLFTTDMSLLQDSDVIVLHFDTLEDYPVNRQPHQRFVFYHFESPDNTASNLMNDPYFRYNYFNWTMTYRRDSDVFLRDYYGSLIAKNSLKNNTRQARYNYRNVTNSLTTTTGHVDVSENIPGSELVKSQSDLAALIRGKNKMVTWFVGHCTTPIRREEYVRQLSQHVAVDIFGNCTKECPYPCDDMLRAEYKFYLAFENSWCPDYVTEKFIRPFVYDAVPIFLGGADYSHFAPPHSYINARDFESPKALADYLMLLDKSDSLYAKYFDWKKDYYVSVPDFYGWCELCRMAHDSTLPRKVYHDIKRPTNISDMVAEMPSVYDDAKDGGALTSLNTNILSTNILTIESRPQINSGMIEHSRQHLKSLLLAVILDDQGKYFKATHLLLHNR</sequence>
<evidence type="ECO:0000256" key="6">
    <source>
        <dbReference type="ARBA" id="ARBA00022692"/>
    </source>
</evidence>
<dbReference type="InterPro" id="IPR031481">
    <property type="entry name" value="Glyco_tran_10_N"/>
</dbReference>
<reference evidence="15 16" key="1">
    <citation type="journal article" date="2023" name="Nucleic Acids Res.">
        <title>The hologenome of Daphnia magna reveals possible DNA methylation and microbiome-mediated evolution of the host genome.</title>
        <authorList>
            <person name="Chaturvedi A."/>
            <person name="Li X."/>
            <person name="Dhandapani V."/>
            <person name="Marshall H."/>
            <person name="Kissane S."/>
            <person name="Cuenca-Cambronero M."/>
            <person name="Asole G."/>
            <person name="Calvet F."/>
            <person name="Ruiz-Romero M."/>
            <person name="Marangio P."/>
            <person name="Guigo R."/>
            <person name="Rago D."/>
            <person name="Mirbahai L."/>
            <person name="Eastwood N."/>
            <person name="Colbourne J.K."/>
            <person name="Zhou J."/>
            <person name="Mallon E."/>
            <person name="Orsini L."/>
        </authorList>
    </citation>
    <scope>NUCLEOTIDE SEQUENCE [LARGE SCALE GENOMIC DNA]</scope>
    <source>
        <strain evidence="15">LRV0_1</strain>
    </source>
</reference>
<keyword evidence="7" id="KW-0735">Signal-anchor</keyword>
<comment type="similarity">
    <text evidence="3 12">Belongs to the glycosyltransferase 10 family.</text>
</comment>
<evidence type="ECO:0000256" key="10">
    <source>
        <dbReference type="ARBA" id="ARBA00023136"/>
    </source>
</evidence>
<comment type="subcellular location">
    <subcellularLocation>
        <location evidence="1 12">Golgi apparatus</location>
        <location evidence="1 12">Golgi stack membrane</location>
        <topology evidence="1 12">Single-pass type II membrane protein</topology>
    </subcellularLocation>
</comment>
<name>A0ABR0AJE4_9CRUS</name>
<dbReference type="Pfam" id="PF00852">
    <property type="entry name" value="Glyco_transf_10"/>
    <property type="match status" value="1"/>
</dbReference>
<dbReference type="EMBL" id="JAOYFB010000038">
    <property type="protein sequence ID" value="KAK4025252.1"/>
    <property type="molecule type" value="Genomic_DNA"/>
</dbReference>
<evidence type="ECO:0000313" key="15">
    <source>
        <dbReference type="EMBL" id="KAK4025252.1"/>
    </source>
</evidence>
<keyword evidence="8" id="KW-1133">Transmembrane helix</keyword>
<comment type="caution">
    <text evidence="15">The sequence shown here is derived from an EMBL/GenBank/DDBJ whole genome shotgun (WGS) entry which is preliminary data.</text>
</comment>
<keyword evidence="9 12" id="KW-0333">Golgi apparatus</keyword>
<evidence type="ECO:0000259" key="13">
    <source>
        <dbReference type="Pfam" id="PF00852"/>
    </source>
</evidence>
<evidence type="ECO:0000256" key="11">
    <source>
        <dbReference type="ARBA" id="ARBA00023180"/>
    </source>
</evidence>
<evidence type="ECO:0000256" key="2">
    <source>
        <dbReference type="ARBA" id="ARBA00004922"/>
    </source>
</evidence>
<organism evidence="15 16">
    <name type="scientific">Daphnia magna</name>
    <dbReference type="NCBI Taxonomy" id="35525"/>
    <lineage>
        <taxon>Eukaryota</taxon>
        <taxon>Metazoa</taxon>
        <taxon>Ecdysozoa</taxon>
        <taxon>Arthropoda</taxon>
        <taxon>Crustacea</taxon>
        <taxon>Branchiopoda</taxon>
        <taxon>Diplostraca</taxon>
        <taxon>Cladocera</taxon>
        <taxon>Anomopoda</taxon>
        <taxon>Daphniidae</taxon>
        <taxon>Daphnia</taxon>
    </lineage>
</organism>
<dbReference type="Pfam" id="PF17039">
    <property type="entry name" value="Glyco_tran_10_N"/>
    <property type="match status" value="1"/>
</dbReference>
<keyword evidence="10" id="KW-0472">Membrane</keyword>
<keyword evidence="16" id="KW-1185">Reference proteome</keyword>
<evidence type="ECO:0000259" key="14">
    <source>
        <dbReference type="Pfam" id="PF17039"/>
    </source>
</evidence>
<evidence type="ECO:0000256" key="8">
    <source>
        <dbReference type="ARBA" id="ARBA00022989"/>
    </source>
</evidence>
<dbReference type="PANTHER" id="PTHR48438:SF1">
    <property type="entry name" value="ALPHA-(1,3)-FUCOSYLTRANSFERASE C-RELATED"/>
    <property type="match status" value="1"/>
</dbReference>
<evidence type="ECO:0000256" key="3">
    <source>
        <dbReference type="ARBA" id="ARBA00008919"/>
    </source>
</evidence>
<dbReference type="Gene3D" id="3.40.50.11660">
    <property type="entry name" value="Glycosyl transferase family 10, C-terminal domain"/>
    <property type="match status" value="1"/>
</dbReference>
<evidence type="ECO:0000256" key="1">
    <source>
        <dbReference type="ARBA" id="ARBA00004447"/>
    </source>
</evidence>